<dbReference type="AlphaFoldDB" id="A0A2W5CY39"/>
<comment type="caution">
    <text evidence="2">The sequence shown here is derived from an EMBL/GenBank/DDBJ whole genome shotgun (WGS) entry which is preliminary data.</text>
</comment>
<evidence type="ECO:0000256" key="1">
    <source>
        <dbReference type="ARBA" id="ARBA00023186"/>
    </source>
</evidence>
<accession>A0A2W5CY39</accession>
<dbReference type="Gene3D" id="1.10.3480.10">
    <property type="entry name" value="TorD-like"/>
    <property type="match status" value="1"/>
</dbReference>
<dbReference type="PANTHER" id="PTHR34227">
    <property type="entry name" value="CHAPERONE PROTEIN YCDY"/>
    <property type="match status" value="1"/>
</dbReference>
<evidence type="ECO:0000313" key="3">
    <source>
        <dbReference type="Proteomes" id="UP000249451"/>
    </source>
</evidence>
<dbReference type="InterPro" id="IPR036411">
    <property type="entry name" value="TorD-like_sf"/>
</dbReference>
<organism evidence="2 3">
    <name type="scientific">Corynebacterium urealyticum</name>
    <dbReference type="NCBI Taxonomy" id="43771"/>
    <lineage>
        <taxon>Bacteria</taxon>
        <taxon>Bacillati</taxon>
        <taxon>Actinomycetota</taxon>
        <taxon>Actinomycetes</taxon>
        <taxon>Mycobacteriales</taxon>
        <taxon>Corynebacteriaceae</taxon>
        <taxon>Corynebacterium</taxon>
    </lineage>
</organism>
<dbReference type="InterPro" id="IPR050289">
    <property type="entry name" value="TorD/DmsD_chaperones"/>
</dbReference>
<keyword evidence="1" id="KW-0143">Chaperone</keyword>
<dbReference type="SUPFAM" id="SSF89155">
    <property type="entry name" value="TorD-like"/>
    <property type="match status" value="1"/>
</dbReference>
<dbReference type="PANTHER" id="PTHR34227:SF1">
    <property type="entry name" value="DIMETHYL SULFOXIDE REDUCTASE CHAPERONE-RELATED"/>
    <property type="match status" value="1"/>
</dbReference>
<dbReference type="InterPro" id="IPR020945">
    <property type="entry name" value="DMSO/NO3_reduct_chaperone"/>
</dbReference>
<gene>
    <name evidence="2" type="ORF">DI609_07570</name>
</gene>
<sequence>MGAEQDLAAISEAALVVSQLFLAAPNSELRGALQDDDALAQWPLTDQQSQRGIAMLREAVREGNVDSHEDLERDHLYLFTGIGKPLAQPYESPYLSKEGLLFEEQTVAVREAYAAHGLRVPNPRVPDDHIGYEFAFVAHLAGQVAEGNATALPALYRFVSEHLGCFAGDVAEGLREHARTATYRALAELSEGVLAHVRAEH</sequence>
<dbReference type="Proteomes" id="UP000249451">
    <property type="component" value="Unassembled WGS sequence"/>
</dbReference>
<evidence type="ECO:0000313" key="2">
    <source>
        <dbReference type="EMBL" id="PZO99801.1"/>
    </source>
</evidence>
<dbReference type="Pfam" id="PF02613">
    <property type="entry name" value="Nitrate_red_del"/>
    <property type="match status" value="1"/>
</dbReference>
<protein>
    <submittedName>
        <fullName evidence="2">Twin-arginine leader-binding protein</fullName>
    </submittedName>
</protein>
<name>A0A2W5CY39_9CORY</name>
<reference evidence="2 3" key="1">
    <citation type="submission" date="2017-11" db="EMBL/GenBank/DDBJ databases">
        <title>Infants hospitalized years apart are colonized by the same room-sourced microbial strains.</title>
        <authorList>
            <person name="Brooks B."/>
            <person name="Olm M.R."/>
            <person name="Firek B.A."/>
            <person name="Baker R."/>
            <person name="Thomas B.C."/>
            <person name="Morowitz M.J."/>
            <person name="Banfield J.F."/>
        </authorList>
    </citation>
    <scope>NUCLEOTIDE SEQUENCE [LARGE SCALE GENOMIC DNA]</scope>
    <source>
        <strain evidence="2">S2_012_000_R3_87</strain>
    </source>
</reference>
<proteinExistence type="predicted"/>
<dbReference type="EMBL" id="QFNY01000170">
    <property type="protein sequence ID" value="PZO99801.1"/>
    <property type="molecule type" value="Genomic_DNA"/>
</dbReference>